<evidence type="ECO:0000313" key="7">
    <source>
        <dbReference type="Proteomes" id="UP001234989"/>
    </source>
</evidence>
<dbReference type="InterPro" id="IPR029063">
    <property type="entry name" value="SAM-dependent_MTases_sf"/>
</dbReference>
<comment type="similarity">
    <text evidence="1">Belongs to the methyltransferase superfamily. Type-7 methyltransferase family.</text>
</comment>
<sequence>MEVANVLHMTEGIGDCSYAKNSLFQQKVILMTKSITDEAISALYRSLSTGETICIAELGCSSGPNTFLPVSQLIQTIREECTSNGQQLPEFHVFLNDLPGNDFNTIFQMLPTFHEDLKKQNMRSGDPPNCFVAGVAGSFYTRLFPSKKLHFVHSSYSLHWLSQVPDGIENNKGTIYAASTSPSSVLKAYSKQYERDFATFLKYRSEELVEGGRMVLTMPGRENEHHLSNVCRFMLEPLAIALKDLVTEGLIEEEKVNSFNVPLYCPSPAEIKYIVEKEGSFTIDLLKTLEHQMDFSCEGYNEAQSVRVVGQPLLVRHFGDDDKLMDVVFNKCSDIYANIMANEKNIFTNVIVSLIKRND</sequence>
<protein>
    <submittedName>
        <fullName evidence="6">Uncharacterized protein</fullName>
    </submittedName>
</protein>
<evidence type="ECO:0000256" key="4">
    <source>
        <dbReference type="ARBA" id="ARBA00022723"/>
    </source>
</evidence>
<organism evidence="6 7">
    <name type="scientific">Solanum verrucosum</name>
    <dbReference type="NCBI Taxonomy" id="315347"/>
    <lineage>
        <taxon>Eukaryota</taxon>
        <taxon>Viridiplantae</taxon>
        <taxon>Streptophyta</taxon>
        <taxon>Embryophyta</taxon>
        <taxon>Tracheophyta</taxon>
        <taxon>Spermatophyta</taxon>
        <taxon>Magnoliopsida</taxon>
        <taxon>eudicotyledons</taxon>
        <taxon>Gunneridae</taxon>
        <taxon>Pentapetalae</taxon>
        <taxon>asterids</taxon>
        <taxon>lamiids</taxon>
        <taxon>Solanales</taxon>
        <taxon>Solanaceae</taxon>
        <taxon>Solanoideae</taxon>
        <taxon>Solaneae</taxon>
        <taxon>Solanum</taxon>
    </lineage>
</organism>
<dbReference type="GO" id="GO:0032259">
    <property type="term" value="P:methylation"/>
    <property type="evidence" value="ECO:0007669"/>
    <property type="project" value="UniProtKB-KW"/>
</dbReference>
<keyword evidence="7" id="KW-1185">Reference proteome</keyword>
<keyword evidence="2" id="KW-0489">Methyltransferase</keyword>
<dbReference type="Pfam" id="PF03492">
    <property type="entry name" value="Methyltransf_7"/>
    <property type="match status" value="1"/>
</dbReference>
<keyword evidence="5" id="KW-0460">Magnesium</keyword>
<keyword evidence="3" id="KW-0808">Transferase</keyword>
<evidence type="ECO:0000313" key="6">
    <source>
        <dbReference type="EMBL" id="WMV10990.1"/>
    </source>
</evidence>
<dbReference type="EMBL" id="CP133612">
    <property type="protein sequence ID" value="WMV10990.1"/>
    <property type="molecule type" value="Genomic_DNA"/>
</dbReference>
<dbReference type="Gene3D" id="1.10.1200.270">
    <property type="entry name" value="Methyltransferase, alpha-helical capping domain"/>
    <property type="match status" value="1"/>
</dbReference>
<dbReference type="PANTHER" id="PTHR31009">
    <property type="entry name" value="S-ADENOSYL-L-METHIONINE:CARBOXYL METHYLTRANSFERASE FAMILY PROTEIN"/>
    <property type="match status" value="1"/>
</dbReference>
<dbReference type="AlphaFoldDB" id="A0AAF0TF16"/>
<dbReference type="GO" id="GO:0008168">
    <property type="term" value="F:methyltransferase activity"/>
    <property type="evidence" value="ECO:0007669"/>
    <property type="project" value="UniProtKB-KW"/>
</dbReference>
<dbReference type="SUPFAM" id="SSF53335">
    <property type="entry name" value="S-adenosyl-L-methionine-dependent methyltransferases"/>
    <property type="match status" value="1"/>
</dbReference>
<evidence type="ECO:0000256" key="2">
    <source>
        <dbReference type="ARBA" id="ARBA00022603"/>
    </source>
</evidence>
<evidence type="ECO:0000256" key="3">
    <source>
        <dbReference type="ARBA" id="ARBA00022679"/>
    </source>
</evidence>
<name>A0AAF0TF16_SOLVR</name>
<reference evidence="6" key="1">
    <citation type="submission" date="2023-08" db="EMBL/GenBank/DDBJ databases">
        <title>A de novo genome assembly of Solanum verrucosum Schlechtendal, a Mexican diploid species geographically isolated from the other diploid A-genome species in potato relatives.</title>
        <authorList>
            <person name="Hosaka K."/>
        </authorList>
    </citation>
    <scope>NUCLEOTIDE SEQUENCE</scope>
    <source>
        <tissue evidence="6">Young leaves</tissue>
    </source>
</reference>
<proteinExistence type="inferred from homology"/>
<dbReference type="Proteomes" id="UP001234989">
    <property type="component" value="Chromosome 1"/>
</dbReference>
<evidence type="ECO:0000256" key="5">
    <source>
        <dbReference type="ARBA" id="ARBA00022842"/>
    </source>
</evidence>
<dbReference type="GO" id="GO:0046872">
    <property type="term" value="F:metal ion binding"/>
    <property type="evidence" value="ECO:0007669"/>
    <property type="project" value="UniProtKB-KW"/>
</dbReference>
<dbReference type="Gene3D" id="3.40.50.150">
    <property type="entry name" value="Vaccinia Virus protein VP39"/>
    <property type="match status" value="1"/>
</dbReference>
<dbReference type="InterPro" id="IPR005299">
    <property type="entry name" value="MeTrfase_7"/>
</dbReference>
<dbReference type="InterPro" id="IPR042086">
    <property type="entry name" value="MeTrfase_capping"/>
</dbReference>
<accession>A0AAF0TF16</accession>
<gene>
    <name evidence="6" type="ORF">MTR67_004375</name>
</gene>
<evidence type="ECO:0000256" key="1">
    <source>
        <dbReference type="ARBA" id="ARBA00007967"/>
    </source>
</evidence>
<keyword evidence="4" id="KW-0479">Metal-binding</keyword>